<name>A0A835LGA6_9MAGN</name>
<evidence type="ECO:0000313" key="1">
    <source>
        <dbReference type="EMBL" id="KAF9590754.1"/>
    </source>
</evidence>
<reference evidence="1 2" key="1">
    <citation type="submission" date="2020-10" db="EMBL/GenBank/DDBJ databases">
        <title>The Coptis chinensis genome and diversification of protoberbering-type alkaloids.</title>
        <authorList>
            <person name="Wang B."/>
            <person name="Shu S."/>
            <person name="Song C."/>
            <person name="Liu Y."/>
        </authorList>
    </citation>
    <scope>NUCLEOTIDE SEQUENCE [LARGE SCALE GENOMIC DNA]</scope>
    <source>
        <strain evidence="1">HL-2020</strain>
        <tissue evidence="1">Leaf</tissue>
    </source>
</reference>
<protein>
    <submittedName>
        <fullName evidence="1">Uncharacterized protein</fullName>
    </submittedName>
</protein>
<organism evidence="1 2">
    <name type="scientific">Coptis chinensis</name>
    <dbReference type="NCBI Taxonomy" id="261450"/>
    <lineage>
        <taxon>Eukaryota</taxon>
        <taxon>Viridiplantae</taxon>
        <taxon>Streptophyta</taxon>
        <taxon>Embryophyta</taxon>
        <taxon>Tracheophyta</taxon>
        <taxon>Spermatophyta</taxon>
        <taxon>Magnoliopsida</taxon>
        <taxon>Ranunculales</taxon>
        <taxon>Ranunculaceae</taxon>
        <taxon>Coptidoideae</taxon>
        <taxon>Coptis</taxon>
    </lineage>
</organism>
<dbReference type="OrthoDB" id="1903104at2759"/>
<sequence length="162" mass="18372">MGNPHFTEYCNPHELSAKDAFKTSVKQWTRFVSTMLDDLVQEVISEHYFLAAECHLAMFESEVAAKFIKGSSKRTRSKSIATSEVAIPPCKVNLQYPIEEDQPVLASLETSLKCREDSSILCYKRKKTTRSSEVKLGGQEDKGLRFYSNYNPNCFALSNVMQ</sequence>
<dbReference type="Proteomes" id="UP000631114">
    <property type="component" value="Unassembled WGS sequence"/>
</dbReference>
<dbReference type="AlphaFoldDB" id="A0A835LGA6"/>
<accession>A0A835LGA6</accession>
<dbReference type="EMBL" id="JADFTS010000009">
    <property type="protein sequence ID" value="KAF9590754.1"/>
    <property type="molecule type" value="Genomic_DNA"/>
</dbReference>
<evidence type="ECO:0000313" key="2">
    <source>
        <dbReference type="Proteomes" id="UP000631114"/>
    </source>
</evidence>
<comment type="caution">
    <text evidence="1">The sequence shown here is derived from an EMBL/GenBank/DDBJ whole genome shotgun (WGS) entry which is preliminary data.</text>
</comment>
<gene>
    <name evidence="1" type="ORF">IFM89_038067</name>
</gene>
<keyword evidence="2" id="KW-1185">Reference proteome</keyword>
<proteinExistence type="predicted"/>